<name>A0A516GR65_9FLAO</name>
<dbReference type="EMBL" id="CP041637">
    <property type="protein sequence ID" value="QDO94011.1"/>
    <property type="molecule type" value="Genomic_DNA"/>
</dbReference>
<proteinExistence type="predicted"/>
<feature type="transmembrane region" description="Helical" evidence="1">
    <location>
        <begin position="134"/>
        <end position="158"/>
    </location>
</feature>
<accession>A0A516GR65</accession>
<feature type="transmembrane region" description="Helical" evidence="1">
    <location>
        <begin position="170"/>
        <end position="195"/>
    </location>
</feature>
<reference evidence="2 3" key="1">
    <citation type="submission" date="2019-07" db="EMBL/GenBank/DDBJ databases">
        <title>Genome sequencing for Formosa sp. PS13.</title>
        <authorList>
            <person name="Park S.-J."/>
        </authorList>
    </citation>
    <scope>NUCLEOTIDE SEQUENCE [LARGE SCALE GENOMIC DNA]</scope>
    <source>
        <strain evidence="2 3">PS13</strain>
    </source>
</reference>
<feature type="transmembrane region" description="Helical" evidence="1">
    <location>
        <begin position="6"/>
        <end position="26"/>
    </location>
</feature>
<keyword evidence="3" id="KW-1185">Reference proteome</keyword>
<dbReference type="RefSeq" id="WP_143380900.1">
    <property type="nucleotide sequence ID" value="NZ_CP041637.1"/>
</dbReference>
<dbReference type="AlphaFoldDB" id="A0A516GR65"/>
<evidence type="ECO:0000256" key="1">
    <source>
        <dbReference type="SAM" id="Phobius"/>
    </source>
</evidence>
<keyword evidence="1" id="KW-0472">Membrane</keyword>
<organism evidence="2 3">
    <name type="scientific">Formosa sediminum</name>
    <dbReference type="NCBI Taxonomy" id="2594004"/>
    <lineage>
        <taxon>Bacteria</taxon>
        <taxon>Pseudomonadati</taxon>
        <taxon>Bacteroidota</taxon>
        <taxon>Flavobacteriia</taxon>
        <taxon>Flavobacteriales</taxon>
        <taxon>Flavobacteriaceae</taxon>
        <taxon>Formosa</taxon>
    </lineage>
</organism>
<dbReference type="KEGG" id="fop:FNB79_08450"/>
<dbReference type="Proteomes" id="UP000319209">
    <property type="component" value="Chromosome"/>
</dbReference>
<keyword evidence="1" id="KW-0812">Transmembrane</keyword>
<feature type="transmembrane region" description="Helical" evidence="1">
    <location>
        <begin position="207"/>
        <end position="228"/>
    </location>
</feature>
<gene>
    <name evidence="2" type="ORF">FNB79_08450</name>
</gene>
<sequence>MQEFLRNYYTILTFVVEAIAALSGIICFKKYKETPVKYFIYFLIYVCVCETLALYTLHVKDGVFSFLKDTLLEKNIWFTTLFWCIGSPVFYTFFYLKLISSGVIKRVIKVLLLLFLVYSFLCIAFNFYTFFDSYFISIIISGEFLILFLVSVYLYEMLQSDRIINFYKSVYFYISATIFMWLLVTTPILFYDIYYTTADWNFIVLKWQIFLFSNILMYLTFSFALLWCNPEKR</sequence>
<feature type="transmembrane region" description="Helical" evidence="1">
    <location>
        <begin position="108"/>
        <end position="128"/>
    </location>
</feature>
<dbReference type="OrthoDB" id="1453530at2"/>
<feature type="transmembrane region" description="Helical" evidence="1">
    <location>
        <begin position="76"/>
        <end position="96"/>
    </location>
</feature>
<keyword evidence="1" id="KW-1133">Transmembrane helix</keyword>
<feature type="transmembrane region" description="Helical" evidence="1">
    <location>
        <begin position="38"/>
        <end position="56"/>
    </location>
</feature>
<protein>
    <submittedName>
        <fullName evidence="2">Uncharacterized protein</fullName>
    </submittedName>
</protein>
<evidence type="ECO:0000313" key="3">
    <source>
        <dbReference type="Proteomes" id="UP000319209"/>
    </source>
</evidence>
<evidence type="ECO:0000313" key="2">
    <source>
        <dbReference type="EMBL" id="QDO94011.1"/>
    </source>
</evidence>